<dbReference type="AlphaFoldDB" id="A0AA41TYU7"/>
<feature type="transmembrane region" description="Helical" evidence="7">
    <location>
        <begin position="99"/>
        <end position="119"/>
    </location>
</feature>
<evidence type="ECO:0000256" key="3">
    <source>
        <dbReference type="ARBA" id="ARBA00022692"/>
    </source>
</evidence>
<evidence type="ECO:0000313" key="10">
    <source>
        <dbReference type="Proteomes" id="UP001165378"/>
    </source>
</evidence>
<feature type="domain" description="EamA" evidence="8">
    <location>
        <begin position="173"/>
        <end position="285"/>
    </location>
</feature>
<comment type="caution">
    <text evidence="9">The sequence shown here is derived from an EMBL/GenBank/DDBJ whole genome shotgun (WGS) entry which is preliminary data.</text>
</comment>
<organism evidence="9 10">
    <name type="scientific">Yinghuangia soli</name>
    <dbReference type="NCBI Taxonomy" id="2908204"/>
    <lineage>
        <taxon>Bacteria</taxon>
        <taxon>Bacillati</taxon>
        <taxon>Actinomycetota</taxon>
        <taxon>Actinomycetes</taxon>
        <taxon>Kitasatosporales</taxon>
        <taxon>Streptomycetaceae</taxon>
        <taxon>Yinghuangia</taxon>
    </lineage>
</organism>
<feature type="transmembrane region" description="Helical" evidence="7">
    <location>
        <begin position="245"/>
        <end position="264"/>
    </location>
</feature>
<dbReference type="PANTHER" id="PTHR32322">
    <property type="entry name" value="INNER MEMBRANE TRANSPORTER"/>
    <property type="match status" value="1"/>
</dbReference>
<feature type="transmembrane region" description="Helical" evidence="7">
    <location>
        <begin position="152"/>
        <end position="175"/>
    </location>
</feature>
<accession>A0AA41TYU7</accession>
<dbReference type="SUPFAM" id="SSF103481">
    <property type="entry name" value="Multidrug resistance efflux transporter EmrE"/>
    <property type="match status" value="2"/>
</dbReference>
<dbReference type="Proteomes" id="UP001165378">
    <property type="component" value="Unassembled WGS sequence"/>
</dbReference>
<dbReference type="InterPro" id="IPR050638">
    <property type="entry name" value="AA-Vitamin_Transporters"/>
</dbReference>
<evidence type="ECO:0000259" key="8">
    <source>
        <dbReference type="Pfam" id="PF00892"/>
    </source>
</evidence>
<evidence type="ECO:0000256" key="6">
    <source>
        <dbReference type="SAM" id="MobiDB-lite"/>
    </source>
</evidence>
<reference evidence="9" key="1">
    <citation type="submission" date="2022-01" db="EMBL/GenBank/DDBJ databases">
        <title>Genome-Based Taxonomic Classification of the Phylum Actinobacteria.</title>
        <authorList>
            <person name="Gao Y."/>
        </authorList>
    </citation>
    <scope>NUCLEOTIDE SEQUENCE</scope>
    <source>
        <strain evidence="9">KLBMP 8922</strain>
    </source>
</reference>
<evidence type="ECO:0000256" key="2">
    <source>
        <dbReference type="ARBA" id="ARBA00007362"/>
    </source>
</evidence>
<protein>
    <submittedName>
        <fullName evidence="9">DMT family transporter</fullName>
    </submittedName>
</protein>
<feature type="transmembrane region" description="Helical" evidence="7">
    <location>
        <begin position="126"/>
        <end position="146"/>
    </location>
</feature>
<dbReference type="EMBL" id="JAKFHA010000006">
    <property type="protein sequence ID" value="MCF2528163.1"/>
    <property type="molecule type" value="Genomic_DNA"/>
</dbReference>
<evidence type="ECO:0000256" key="4">
    <source>
        <dbReference type="ARBA" id="ARBA00022989"/>
    </source>
</evidence>
<comment type="subcellular location">
    <subcellularLocation>
        <location evidence="1">Membrane</location>
        <topology evidence="1">Multi-pass membrane protein</topology>
    </subcellularLocation>
</comment>
<feature type="transmembrane region" description="Helical" evidence="7">
    <location>
        <begin position="270"/>
        <end position="288"/>
    </location>
</feature>
<sequence>MRPSGQAPSVGATFAALSQVLVGMAAGVSAALVHFPVGGGQAVRYALAAAAMYAVLRMRRTPRIRIGLRDWGLLFLLALLGQALFNQLLIGALEHADPATVGSILGCAPVVLAVAAPLMARRRPGARIVAGSLLVVGGAVAVEGFGSSSATGLVLALGVLGCELAFSLLAVPLLPRLGPLRVATYSTMLAVPQSLAIGAVTDGTGLLRMPTPAEAAALVFIGLVATVAAFLLWYSALGTLGAERAGLFCGLIPVSAALSALLLGTGEVRALQLAGSLLVGLGVAVGMSRRRTPEPPPRTAPATAEPTRKVEALAG</sequence>
<dbReference type="InterPro" id="IPR037185">
    <property type="entry name" value="EmrE-like"/>
</dbReference>
<dbReference type="RefSeq" id="WP_235052338.1">
    <property type="nucleotide sequence ID" value="NZ_JAKFHA010000006.1"/>
</dbReference>
<name>A0AA41TYU7_9ACTN</name>
<feature type="transmembrane region" description="Helical" evidence="7">
    <location>
        <begin position="40"/>
        <end position="59"/>
    </location>
</feature>
<feature type="region of interest" description="Disordered" evidence="6">
    <location>
        <begin position="289"/>
        <end position="315"/>
    </location>
</feature>
<keyword evidence="10" id="KW-1185">Reference proteome</keyword>
<keyword evidence="5 7" id="KW-0472">Membrane</keyword>
<evidence type="ECO:0000313" key="9">
    <source>
        <dbReference type="EMBL" id="MCF2528163.1"/>
    </source>
</evidence>
<proteinExistence type="inferred from homology"/>
<feature type="transmembrane region" description="Helical" evidence="7">
    <location>
        <begin position="182"/>
        <end position="201"/>
    </location>
</feature>
<feature type="domain" description="EamA" evidence="8">
    <location>
        <begin position="15"/>
        <end position="141"/>
    </location>
</feature>
<evidence type="ECO:0000256" key="5">
    <source>
        <dbReference type="ARBA" id="ARBA00023136"/>
    </source>
</evidence>
<dbReference type="GO" id="GO:0016020">
    <property type="term" value="C:membrane"/>
    <property type="evidence" value="ECO:0007669"/>
    <property type="project" value="UniProtKB-SubCell"/>
</dbReference>
<dbReference type="Pfam" id="PF00892">
    <property type="entry name" value="EamA"/>
    <property type="match status" value="2"/>
</dbReference>
<dbReference type="InterPro" id="IPR000620">
    <property type="entry name" value="EamA_dom"/>
</dbReference>
<comment type="similarity">
    <text evidence="2">Belongs to the EamA transporter family.</text>
</comment>
<feature type="transmembrane region" description="Helical" evidence="7">
    <location>
        <begin position="213"/>
        <end position="233"/>
    </location>
</feature>
<gene>
    <name evidence="9" type="ORF">LZ495_13145</name>
</gene>
<dbReference type="PANTHER" id="PTHR32322:SF2">
    <property type="entry name" value="EAMA DOMAIN-CONTAINING PROTEIN"/>
    <property type="match status" value="1"/>
</dbReference>
<feature type="compositionally biased region" description="Basic and acidic residues" evidence="6">
    <location>
        <begin position="306"/>
        <end position="315"/>
    </location>
</feature>
<evidence type="ECO:0000256" key="7">
    <source>
        <dbReference type="SAM" id="Phobius"/>
    </source>
</evidence>
<keyword evidence="4 7" id="KW-1133">Transmembrane helix</keyword>
<evidence type="ECO:0000256" key="1">
    <source>
        <dbReference type="ARBA" id="ARBA00004141"/>
    </source>
</evidence>
<keyword evidence="3 7" id="KW-0812">Transmembrane</keyword>
<feature type="transmembrane region" description="Helical" evidence="7">
    <location>
        <begin position="71"/>
        <end position="93"/>
    </location>
</feature>